<dbReference type="InterPro" id="IPR059177">
    <property type="entry name" value="GH29D-like_dom"/>
</dbReference>
<feature type="region of interest" description="Disordered" evidence="1">
    <location>
        <begin position="1215"/>
        <end position="1245"/>
    </location>
</feature>
<name>A0A5C6CS30_9BACT</name>
<evidence type="ECO:0000313" key="4">
    <source>
        <dbReference type="Proteomes" id="UP000318437"/>
    </source>
</evidence>
<feature type="domain" description="LTD" evidence="2">
    <location>
        <begin position="32"/>
        <end position="248"/>
    </location>
</feature>
<feature type="region of interest" description="Disordered" evidence="1">
    <location>
        <begin position="1"/>
        <end position="40"/>
    </location>
</feature>
<dbReference type="Gene3D" id="2.60.120.260">
    <property type="entry name" value="Galactose-binding domain-like"/>
    <property type="match status" value="1"/>
</dbReference>
<reference evidence="3 4" key="1">
    <citation type="submission" date="2019-02" db="EMBL/GenBank/DDBJ databases">
        <title>Deep-cultivation of Planctomycetes and their phenomic and genomic characterization uncovers novel biology.</title>
        <authorList>
            <person name="Wiegand S."/>
            <person name="Jogler M."/>
            <person name="Boedeker C."/>
            <person name="Pinto D."/>
            <person name="Vollmers J."/>
            <person name="Rivas-Marin E."/>
            <person name="Kohn T."/>
            <person name="Peeters S.H."/>
            <person name="Heuer A."/>
            <person name="Rast P."/>
            <person name="Oberbeckmann S."/>
            <person name="Bunk B."/>
            <person name="Jeske O."/>
            <person name="Meyerdierks A."/>
            <person name="Storesund J.E."/>
            <person name="Kallscheuer N."/>
            <person name="Luecker S."/>
            <person name="Lage O.M."/>
            <person name="Pohl T."/>
            <person name="Merkel B.J."/>
            <person name="Hornburger P."/>
            <person name="Mueller R.-W."/>
            <person name="Bruemmer F."/>
            <person name="Labrenz M."/>
            <person name="Spormann A.M."/>
            <person name="Op Den Camp H."/>
            <person name="Overmann J."/>
            <person name="Amann R."/>
            <person name="Jetten M.S.M."/>
            <person name="Mascher T."/>
            <person name="Medema M.H."/>
            <person name="Devos D.P."/>
            <person name="Kaster A.-K."/>
            <person name="Ovreas L."/>
            <person name="Rohde M."/>
            <person name="Galperin M.Y."/>
            <person name="Jogler C."/>
        </authorList>
    </citation>
    <scope>NUCLEOTIDE SEQUENCE [LARGE SCALE GENOMIC DNA]</scope>
    <source>
        <strain evidence="3 4">Pla144</strain>
    </source>
</reference>
<dbReference type="InterPro" id="IPR036415">
    <property type="entry name" value="Lamin_tail_dom_sf"/>
</dbReference>
<feature type="compositionally biased region" description="Basic residues" evidence="1">
    <location>
        <begin position="1"/>
        <end position="11"/>
    </location>
</feature>
<dbReference type="RefSeq" id="WP_197530618.1">
    <property type="nucleotide sequence ID" value="NZ_SJPS01000003.1"/>
</dbReference>
<dbReference type="Pfam" id="PF00932">
    <property type="entry name" value="LTD"/>
    <property type="match status" value="2"/>
</dbReference>
<dbReference type="InterPro" id="IPR001322">
    <property type="entry name" value="Lamin_tail_dom"/>
</dbReference>
<dbReference type="Pfam" id="PF00404">
    <property type="entry name" value="Dockerin_1"/>
    <property type="match status" value="1"/>
</dbReference>
<organism evidence="3 4">
    <name type="scientific">Bythopirellula polymerisocia</name>
    <dbReference type="NCBI Taxonomy" id="2528003"/>
    <lineage>
        <taxon>Bacteria</taxon>
        <taxon>Pseudomonadati</taxon>
        <taxon>Planctomycetota</taxon>
        <taxon>Planctomycetia</taxon>
        <taxon>Pirellulales</taxon>
        <taxon>Lacipirellulaceae</taxon>
        <taxon>Bythopirellula</taxon>
    </lineage>
</organism>
<dbReference type="InterPro" id="IPR036439">
    <property type="entry name" value="Dockerin_dom_sf"/>
</dbReference>
<dbReference type="EMBL" id="SJPS01000003">
    <property type="protein sequence ID" value="TWU27743.1"/>
    <property type="molecule type" value="Genomic_DNA"/>
</dbReference>
<dbReference type="Proteomes" id="UP000318437">
    <property type="component" value="Unassembled WGS sequence"/>
</dbReference>
<dbReference type="InterPro" id="IPR026876">
    <property type="entry name" value="Fn3_assoc_repeat"/>
</dbReference>
<comment type="caution">
    <text evidence="3">The sequence shown here is derived from an EMBL/GenBank/DDBJ whole genome shotgun (WGS) entry which is preliminary data.</text>
</comment>
<dbReference type="GO" id="GO:0000272">
    <property type="term" value="P:polysaccharide catabolic process"/>
    <property type="evidence" value="ECO:0007669"/>
    <property type="project" value="InterPro"/>
</dbReference>
<gene>
    <name evidence="3" type="ORF">Pla144_25200</name>
</gene>
<protein>
    <submittedName>
        <fullName evidence="3">CotH protein</fullName>
    </submittedName>
</protein>
<dbReference type="Pfam" id="PF13287">
    <property type="entry name" value="Fn3_assoc"/>
    <property type="match status" value="1"/>
</dbReference>
<keyword evidence="4" id="KW-1185">Reference proteome</keyword>
<evidence type="ECO:0000313" key="3">
    <source>
        <dbReference type="EMBL" id="TWU27743.1"/>
    </source>
</evidence>
<proteinExistence type="predicted"/>
<evidence type="ECO:0000259" key="2">
    <source>
        <dbReference type="PROSITE" id="PS51841"/>
    </source>
</evidence>
<dbReference type="InterPro" id="IPR014867">
    <property type="entry name" value="Spore_coat_CotH_CotH2/3/7"/>
</dbReference>
<evidence type="ECO:0000256" key="1">
    <source>
        <dbReference type="SAM" id="MobiDB-lite"/>
    </source>
</evidence>
<dbReference type="InterPro" id="IPR002105">
    <property type="entry name" value="Dockerin_1_rpt"/>
</dbReference>
<dbReference type="Gene3D" id="1.10.1330.10">
    <property type="entry name" value="Dockerin domain"/>
    <property type="match status" value="1"/>
</dbReference>
<dbReference type="GO" id="GO:0004553">
    <property type="term" value="F:hydrolase activity, hydrolyzing O-glycosyl compounds"/>
    <property type="evidence" value="ECO:0007669"/>
    <property type="project" value="InterPro"/>
</dbReference>
<dbReference type="Gene3D" id="2.60.40.1260">
    <property type="entry name" value="Lamin Tail domain"/>
    <property type="match status" value="1"/>
</dbReference>
<accession>A0A5C6CS30</accession>
<dbReference type="Pfam" id="PF08757">
    <property type="entry name" value="CotH"/>
    <property type="match status" value="1"/>
</dbReference>
<sequence>MKYNRKNRRTRDKSANAWLSGISGRSRSKHSSRQSASSTTLGFEQLEERLALTVVIDEFLTENNDGHRDTAGHRHDWIELKNTGVVAENIAGWYLTDNALNLTKFQIPAAGSLTTLDPGEILLVYASGSNGEVGLVGSELHTNFQLSQEPGYLALVRANGATIEDQYNLYPLQFPDISYGLGVGVGSATTQTLLSAGTAATGDGSPAQFRPFTGPNASVDDHWTEINYVAVGDGWSNTTDGLGFGYGSPWQDSTVSLSEEVSAYVRMPFTVANKAELTSMSLDLRVDNGYILFLNGREVQRERLATDFKIGNDWELNSRQNLSNSTITGSPAEVDLTPWLDTIEEGNNVLAIYAANHTSDASDFLVHAELTAKRATGAVAVTSMVTPTPRTENGAGYLGIIEDTHFSHDRGFYDASFPLTISTVEPGTTIRYTTDGSMPTLANGTTYTVPITIDPGNLSYADAGVVTVRAAAFKTGFYSSNVDTQTYIFLDDVLGQNAPPAGSSSWGYAGPDWEMNQSIVDAVGAENLKNDLKSIPTMSLVMDWEELFGDGTSGDGDGIYTQATSWRDKSDERAASLEYFTDGLTEEFQIDAAVEIQGHSSAIRWRSDKLSFEVKFMQPYDTKLQSDTLFGNSAIDGENAANSFDSLVLDAQYNYSFAVNNTSYQAPYATLIHDQVVADLSNLSGGQAPHGRWVHLYINGMYWGVYNAHEKPTDSFAEEYNGGNKDDFLVVKGFDGVNQTHGGTHPKFIQADGGITAENAYQNLLNEVDDGMSNSTQYQQVADILDIDSFIDYMIVTYYSGNYDWGKNNWYASFNSVDPEGQWRFHSWDQEHAFPNDQNGPSANANYTQDYDHTLAVANDFGNHQDAPTGIHHFLMASEEYRLRFSDRVEELMQNDGVLTPTNAQSVWQARIDEVSGAMNAETARWGDNRVSSVNENTWLTNVNYTTDHFFFANGPYQSRTDTVIDIFNNTSGSGVGKTDWLVNLDAPDFNQFGGTISTSFNLSMTNPNGSGTIYYTLDGTDPRIAGGAISSSAIVYTGSISLTESTRVRARVLDTAQVGTANDWSAEVDKTFNKEEPLSLRIVELMYNPAVSGELEYIELLNIGTSTINLNGVQLADFSTGGYTFAGGTLAAGERIVVAQNVAAFQSQYPLVTNVEANPYSGSLSNSGETVTLKDAFGVVIQSFAYSDNSMAGWPTTPDGGGPSLEYIGSLAGTEDPLAGSPADPFDNPANWKASAQNGGSPGVSGTVVEDADFNNDTFVSGSDFLIWQRNFGKTSGISNSTGDANGDSQVNGADLAIWQLQYGSTIPVALASTSSLAIASEPTSPQSESTGSQLMGLAGLIYSPGIRDADANEAIFADEPIELLFLNSAVESPEQFIWTEQSAQDEALSTFGNQGLEDDLKAEDILVLLAEGAVVLA</sequence>
<dbReference type="Pfam" id="PF13290">
    <property type="entry name" value="CHB_HEX_C_1"/>
    <property type="match status" value="1"/>
</dbReference>
<feature type="domain" description="LTD" evidence="2">
    <location>
        <begin position="1077"/>
        <end position="1189"/>
    </location>
</feature>
<dbReference type="PROSITE" id="PS51841">
    <property type="entry name" value="LTD"/>
    <property type="match status" value="2"/>
</dbReference>
<dbReference type="SUPFAM" id="SSF74853">
    <property type="entry name" value="Lamin A/C globular tail domain"/>
    <property type="match status" value="2"/>
</dbReference>